<dbReference type="EMBL" id="CP002417">
    <property type="protein sequence ID" value="ADU35281.1"/>
    <property type="molecule type" value="Genomic_DNA"/>
</dbReference>
<feature type="domain" description="BLUF" evidence="1">
    <location>
        <begin position="7"/>
        <end position="98"/>
    </location>
</feature>
<name>E6UVP8_VARPE</name>
<sequence>MTDEQPLHEIFYCSVLAQDLPPNAVGTIVGQARARNAQRKITGLLVFDGMRFCQHLEGPRDAVKALMRSIERDLRHTEVRLVHEGQLESRRYSGFGLGLAESEGPDLMAGVHALEGEAAFKHFLALRSSFDISG</sequence>
<evidence type="ECO:0000313" key="2">
    <source>
        <dbReference type="EMBL" id="ADU35281.1"/>
    </source>
</evidence>
<dbReference type="GO" id="GO:0071949">
    <property type="term" value="F:FAD binding"/>
    <property type="evidence" value="ECO:0007669"/>
    <property type="project" value="InterPro"/>
</dbReference>
<evidence type="ECO:0000313" key="3">
    <source>
        <dbReference type="Proteomes" id="UP000008917"/>
    </source>
</evidence>
<dbReference type="InterPro" id="IPR007024">
    <property type="entry name" value="BLUF_domain"/>
</dbReference>
<proteinExistence type="predicted"/>
<evidence type="ECO:0000259" key="1">
    <source>
        <dbReference type="PROSITE" id="PS50925"/>
    </source>
</evidence>
<dbReference type="HOGENOM" id="CLU_097099_3_1_4"/>
<dbReference type="RefSeq" id="WP_013539526.1">
    <property type="nucleotide sequence ID" value="NC_014931.1"/>
</dbReference>
<dbReference type="Gene3D" id="3.30.70.100">
    <property type="match status" value="1"/>
</dbReference>
<organism evidence="2 3">
    <name type="scientific">Variovorax paradoxus (strain EPS)</name>
    <dbReference type="NCBI Taxonomy" id="595537"/>
    <lineage>
        <taxon>Bacteria</taxon>
        <taxon>Pseudomonadati</taxon>
        <taxon>Pseudomonadota</taxon>
        <taxon>Betaproteobacteria</taxon>
        <taxon>Burkholderiales</taxon>
        <taxon>Comamonadaceae</taxon>
        <taxon>Variovorax</taxon>
    </lineage>
</organism>
<dbReference type="PROSITE" id="PS50925">
    <property type="entry name" value="BLUF"/>
    <property type="match status" value="1"/>
</dbReference>
<dbReference type="SUPFAM" id="SSF54975">
    <property type="entry name" value="Acylphosphatase/BLUF domain-like"/>
    <property type="match status" value="1"/>
</dbReference>
<dbReference type="Proteomes" id="UP000008917">
    <property type="component" value="Chromosome"/>
</dbReference>
<dbReference type="Pfam" id="PF04940">
    <property type="entry name" value="BLUF"/>
    <property type="match status" value="1"/>
</dbReference>
<dbReference type="eggNOG" id="COG2200">
    <property type="taxonomic scope" value="Bacteria"/>
</dbReference>
<dbReference type="OrthoDB" id="8586885at2"/>
<dbReference type="GO" id="GO:0009882">
    <property type="term" value="F:blue light photoreceptor activity"/>
    <property type="evidence" value="ECO:0007669"/>
    <property type="project" value="InterPro"/>
</dbReference>
<dbReference type="STRING" id="595537.Varpa_1063"/>
<dbReference type="KEGG" id="vpe:Varpa_1063"/>
<reference evidence="2 3" key="2">
    <citation type="journal article" date="2013" name="Genome Announc.">
        <title>Genome of the Root-Associated Plant Growth-Promoting Bacterium Variovorax paradoxus Strain EPS.</title>
        <authorList>
            <person name="Han J.I."/>
            <person name="Spain J.C."/>
            <person name="Leadbetter J.R."/>
            <person name="Ovchinnikova G."/>
            <person name="Goodwin L.A."/>
            <person name="Han C.S."/>
            <person name="Woyke T."/>
            <person name="Davenport K.W."/>
            <person name="Orwin P.M."/>
        </authorList>
    </citation>
    <scope>NUCLEOTIDE SEQUENCE [LARGE SCALE GENOMIC DNA]</scope>
    <source>
        <strain evidence="2 3">EPS</strain>
    </source>
</reference>
<dbReference type="SMART" id="SM01034">
    <property type="entry name" value="BLUF"/>
    <property type="match status" value="1"/>
</dbReference>
<dbReference type="AlphaFoldDB" id="E6UVP8"/>
<reference evidence="3" key="1">
    <citation type="submission" date="2010-12" db="EMBL/GenBank/DDBJ databases">
        <title>Complete sequence of Variovorax paradoxus EPS.</title>
        <authorList>
            <consortium name="US DOE Joint Genome Institute"/>
            <person name="Lucas S."/>
            <person name="Copeland A."/>
            <person name="Lapidus A."/>
            <person name="Cheng J.-F."/>
            <person name="Goodwin L."/>
            <person name="Pitluck S."/>
            <person name="Teshima H."/>
            <person name="Detter J.C."/>
            <person name="Han C."/>
            <person name="Tapia R."/>
            <person name="Land M."/>
            <person name="Hauser L."/>
            <person name="Kyrpides N."/>
            <person name="Ivanova N."/>
            <person name="Ovchinnikova G."/>
            <person name="Orwin P."/>
            <person name="Han J.-I.G."/>
            <person name="Woyke T."/>
        </authorList>
    </citation>
    <scope>NUCLEOTIDE SEQUENCE [LARGE SCALE GENOMIC DNA]</scope>
    <source>
        <strain evidence="3">EPS</strain>
    </source>
</reference>
<protein>
    <submittedName>
        <fullName evidence="2">BLUF domain protein</fullName>
    </submittedName>
</protein>
<accession>E6UVP8</accession>
<gene>
    <name evidence="2" type="ordered locus">Varpa_1063</name>
</gene>
<dbReference type="InterPro" id="IPR036046">
    <property type="entry name" value="Acylphosphatase-like_dom_sf"/>
</dbReference>